<dbReference type="EMBL" id="CABPRJ010002391">
    <property type="protein sequence ID" value="VVC44958.1"/>
    <property type="molecule type" value="Genomic_DNA"/>
</dbReference>
<dbReference type="AlphaFoldDB" id="A0A5E4NJ61"/>
<proteinExistence type="predicted"/>
<name>A0A5E4NJ61_9HEMI</name>
<dbReference type="OrthoDB" id="6582065at2759"/>
<keyword evidence="2" id="KW-1185">Reference proteome</keyword>
<accession>A0A5E4NJ61</accession>
<sequence length="109" mass="12412">MDQAITDLERAIIGVQKRIDGLIWKIKQCERVLFSENETSYSCKIMSMMADLTEKCHKYDQILLTLNESRNEQMAYADTLQLQVNLVKSKVETLTALITGGKATEIELV</sequence>
<evidence type="ECO:0000313" key="2">
    <source>
        <dbReference type="Proteomes" id="UP000325440"/>
    </source>
</evidence>
<dbReference type="Proteomes" id="UP000325440">
    <property type="component" value="Unassembled WGS sequence"/>
</dbReference>
<reference evidence="1 2" key="1">
    <citation type="submission" date="2019-08" db="EMBL/GenBank/DDBJ databases">
        <authorList>
            <person name="Alioto T."/>
            <person name="Alioto T."/>
            <person name="Gomez Garrido J."/>
        </authorList>
    </citation>
    <scope>NUCLEOTIDE SEQUENCE [LARGE SCALE GENOMIC DNA]</scope>
</reference>
<protein>
    <submittedName>
        <fullName evidence="1">Uncharacterized protein</fullName>
    </submittedName>
</protein>
<gene>
    <name evidence="1" type="ORF">CINCED_3A021099</name>
</gene>
<evidence type="ECO:0000313" key="1">
    <source>
        <dbReference type="EMBL" id="VVC44958.1"/>
    </source>
</evidence>
<organism evidence="1 2">
    <name type="scientific">Cinara cedri</name>
    <dbReference type="NCBI Taxonomy" id="506608"/>
    <lineage>
        <taxon>Eukaryota</taxon>
        <taxon>Metazoa</taxon>
        <taxon>Ecdysozoa</taxon>
        <taxon>Arthropoda</taxon>
        <taxon>Hexapoda</taxon>
        <taxon>Insecta</taxon>
        <taxon>Pterygota</taxon>
        <taxon>Neoptera</taxon>
        <taxon>Paraneoptera</taxon>
        <taxon>Hemiptera</taxon>
        <taxon>Sternorrhyncha</taxon>
        <taxon>Aphidomorpha</taxon>
        <taxon>Aphidoidea</taxon>
        <taxon>Aphididae</taxon>
        <taxon>Lachninae</taxon>
        <taxon>Cinara</taxon>
    </lineage>
</organism>